<evidence type="ECO:0000313" key="6">
    <source>
        <dbReference type="EMBL" id="KGK97939.1"/>
    </source>
</evidence>
<dbReference type="EC" id="6.3.2.36" evidence="5"/>
<dbReference type="InterPro" id="IPR038138">
    <property type="entry name" value="PPS/PS_sf"/>
</dbReference>
<evidence type="ECO:0000313" key="7">
    <source>
        <dbReference type="Proteomes" id="UP000029859"/>
    </source>
</evidence>
<dbReference type="InterPro" id="IPR002855">
    <property type="entry name" value="PPS/PS"/>
</dbReference>
<comment type="similarity">
    <text evidence="5">Belongs to the archaeal phosphopantothenate synthetase family.</text>
</comment>
<dbReference type="Gene3D" id="3.40.50.12640">
    <property type="entry name" value="Phosphopantoate/pantothenate synthetase"/>
    <property type="match status" value="1"/>
</dbReference>
<reference evidence="6 7" key="1">
    <citation type="submission" date="2014-09" db="EMBL/GenBank/DDBJ databases">
        <title>Draft genome sequence of an obligately methylotrophic methanogen, Methanococcoides methylutens, isolated from marine sediment.</title>
        <authorList>
            <person name="Guan Y."/>
            <person name="Ngugi D.K."/>
            <person name="Blom J."/>
            <person name="Ali S."/>
            <person name="Ferry J.G."/>
            <person name="Stingl U."/>
        </authorList>
    </citation>
    <scope>NUCLEOTIDE SEQUENCE [LARGE SCALE GENOMIC DNA]</scope>
    <source>
        <strain evidence="6 7">DSM 2657</strain>
    </source>
</reference>
<dbReference type="UniPathway" id="UPA00241"/>
<dbReference type="PANTHER" id="PTHR40695:SF1">
    <property type="entry name" value="4-PHOSPHOPANTOATE--BETA-ALANINE LIGASE"/>
    <property type="match status" value="1"/>
</dbReference>
<dbReference type="AlphaFoldDB" id="A0A099SZ12"/>
<dbReference type="OrthoDB" id="10078at2157"/>
<comment type="pathway">
    <text evidence="5">Cofactor biosynthesis; coenzyme A biosynthesis.</text>
</comment>
<dbReference type="GO" id="GO:0005524">
    <property type="term" value="F:ATP binding"/>
    <property type="evidence" value="ECO:0007669"/>
    <property type="project" value="UniProtKB-KW"/>
</dbReference>
<gene>
    <name evidence="6" type="ORF">LI82_09305</name>
</gene>
<feature type="binding site" evidence="5">
    <location>
        <begin position="185"/>
        <end position="186"/>
    </location>
    <ligand>
        <name>ATP</name>
        <dbReference type="ChEBI" id="CHEBI:30616"/>
    </ligand>
</feature>
<keyword evidence="1 5" id="KW-0436">Ligase</keyword>
<evidence type="ECO:0000256" key="1">
    <source>
        <dbReference type="ARBA" id="ARBA00022598"/>
    </source>
</evidence>
<evidence type="ECO:0000256" key="5">
    <source>
        <dbReference type="HAMAP-Rule" id="MF_02224"/>
    </source>
</evidence>
<feature type="binding site" evidence="5">
    <location>
        <begin position="197"/>
        <end position="198"/>
    </location>
    <ligand>
        <name>ATP</name>
        <dbReference type="ChEBI" id="CHEBI:30616"/>
    </ligand>
</feature>
<dbReference type="NCBIfam" id="NF041123">
    <property type="entry name" value="phpantohe_syn_Arch"/>
    <property type="match status" value="1"/>
</dbReference>
<dbReference type="NCBIfam" id="NF010324">
    <property type="entry name" value="PRK13761.1"/>
    <property type="match status" value="1"/>
</dbReference>
<comment type="function">
    <text evidence="5">Catalyzes the condensation of (R)-4-phosphopantoate and beta-alanine to 4'-phosphopantothenate in the CoA biosynthesis pathway.</text>
</comment>
<dbReference type="Pfam" id="PF02006">
    <property type="entry name" value="PPS_PS"/>
    <property type="match status" value="1"/>
</dbReference>
<comment type="caution">
    <text evidence="6">The sequence shown here is derived from an EMBL/GenBank/DDBJ whole genome shotgun (WGS) entry which is preliminary data.</text>
</comment>
<dbReference type="Proteomes" id="UP000029859">
    <property type="component" value="Unassembled WGS sequence"/>
</dbReference>
<dbReference type="GO" id="GO:0015937">
    <property type="term" value="P:coenzyme A biosynthetic process"/>
    <property type="evidence" value="ECO:0007669"/>
    <property type="project" value="UniProtKB-UniRule"/>
</dbReference>
<dbReference type="PANTHER" id="PTHR40695">
    <property type="entry name" value="4-PHOSPHOPANTOATE--BETA-ALANINE LIGASE"/>
    <property type="match status" value="1"/>
</dbReference>
<proteinExistence type="inferred from homology"/>
<dbReference type="PIRSF" id="PIRSF004853">
    <property type="entry name" value="UCP004853"/>
    <property type="match status" value="1"/>
</dbReference>
<comment type="subunit">
    <text evidence="5">Homodimer.</text>
</comment>
<evidence type="ECO:0000256" key="2">
    <source>
        <dbReference type="ARBA" id="ARBA00022741"/>
    </source>
</evidence>
<comment type="catalytic activity">
    <reaction evidence="5">
        <text>(R)-4-phosphopantoate + beta-alanine + ATP = (R)-4'-phosphopantothenate + AMP + diphosphate + H(+)</text>
        <dbReference type="Rhea" id="RHEA:27930"/>
        <dbReference type="ChEBI" id="CHEBI:10986"/>
        <dbReference type="ChEBI" id="CHEBI:15378"/>
        <dbReference type="ChEBI" id="CHEBI:30616"/>
        <dbReference type="ChEBI" id="CHEBI:33019"/>
        <dbReference type="ChEBI" id="CHEBI:57966"/>
        <dbReference type="ChEBI" id="CHEBI:61294"/>
        <dbReference type="ChEBI" id="CHEBI:456215"/>
        <dbReference type="EC" id="6.3.2.36"/>
    </reaction>
</comment>
<feature type="binding site" evidence="5">
    <location>
        <position position="39"/>
    </location>
    <ligand>
        <name>ATP</name>
        <dbReference type="ChEBI" id="CHEBI:30616"/>
    </ligand>
</feature>
<keyword evidence="4 5" id="KW-0173">Coenzyme A biosynthesis</keyword>
<keyword evidence="3 5" id="KW-0067">ATP-binding</keyword>
<dbReference type="HAMAP" id="MF_02224">
    <property type="entry name" value="PPS"/>
    <property type="match status" value="1"/>
</dbReference>
<organism evidence="6 7">
    <name type="scientific">Methanococcoides methylutens</name>
    <dbReference type="NCBI Taxonomy" id="2226"/>
    <lineage>
        <taxon>Archaea</taxon>
        <taxon>Methanobacteriati</taxon>
        <taxon>Methanobacteriota</taxon>
        <taxon>Stenosarchaea group</taxon>
        <taxon>Methanomicrobia</taxon>
        <taxon>Methanosarcinales</taxon>
        <taxon>Methanosarcinaceae</taxon>
        <taxon>Methanococcoides</taxon>
    </lineage>
</organism>
<evidence type="ECO:0000256" key="3">
    <source>
        <dbReference type="ARBA" id="ARBA00022840"/>
    </source>
</evidence>
<accession>A0A099SZ12</accession>
<name>A0A099SZ12_METMT</name>
<dbReference type="EMBL" id="JRHO01000014">
    <property type="protein sequence ID" value="KGK97939.1"/>
    <property type="molecule type" value="Genomic_DNA"/>
</dbReference>
<sequence length="250" mass="27282">MSEIPKDHPRYASLLTREKIVEGVEIGITSQQGLVAQGRGECFDYLTGEQTTASAFLAEKVSVAMLLLAERPVLSVNGNAAALVPDSLVKLSDVTGAPLEVNLFHRTEERVNRIIDHLKDNGASEVLGSKADARLELQHSRGIVDSEGIYNADVVLVPLEDGDRCQALVDMGKSVITIDLNPLSRTSRTATVTIVDNVVRAVDNMIDLSSELKGLDEAELRKIVNDYDNSRTLSDAVRQMIRKLEELSDT</sequence>
<protein>
    <recommendedName>
        <fullName evidence="5">4-phosphopantoate--beta-alanine ligase</fullName>
        <ecNumber evidence="5">6.3.2.36</ecNumber>
    </recommendedName>
    <alternativeName>
        <fullName evidence="5">Phosphopantothenate synthetase</fullName>
        <shortName evidence="5">PPS</shortName>
    </alternativeName>
</protein>
<feature type="binding site" evidence="5">
    <location>
        <position position="17"/>
    </location>
    <ligand>
        <name>ATP</name>
        <dbReference type="ChEBI" id="CHEBI:30616"/>
    </ligand>
</feature>
<keyword evidence="7" id="KW-1185">Reference proteome</keyword>
<feature type="binding site" evidence="5">
    <location>
        <begin position="179"/>
        <end position="181"/>
    </location>
    <ligand>
        <name>ATP</name>
        <dbReference type="ChEBI" id="CHEBI:30616"/>
    </ligand>
</feature>
<dbReference type="RefSeq" id="WP_048195108.1">
    <property type="nucleotide sequence ID" value="NZ_CAAGSM010000001.1"/>
</dbReference>
<dbReference type="GO" id="GO:0016881">
    <property type="term" value="F:acid-amino acid ligase activity"/>
    <property type="evidence" value="ECO:0007669"/>
    <property type="project" value="UniProtKB-UniRule"/>
</dbReference>
<evidence type="ECO:0000256" key="4">
    <source>
        <dbReference type="ARBA" id="ARBA00022993"/>
    </source>
</evidence>
<keyword evidence="2 5" id="KW-0547">Nucleotide-binding</keyword>